<comment type="caution">
    <text evidence="2">The sequence shown here is derived from an EMBL/GenBank/DDBJ whole genome shotgun (WGS) entry which is preliminary data.</text>
</comment>
<evidence type="ECO:0000313" key="2">
    <source>
        <dbReference type="EMBL" id="KAL3537458.1"/>
    </source>
</evidence>
<proteinExistence type="predicted"/>
<keyword evidence="3" id="KW-1185">Reference proteome</keyword>
<dbReference type="AlphaFoldDB" id="A0ABD3B1T8"/>
<evidence type="ECO:0000313" key="3">
    <source>
        <dbReference type="Proteomes" id="UP001630127"/>
    </source>
</evidence>
<protein>
    <submittedName>
        <fullName evidence="2">Uncharacterized protein</fullName>
    </submittedName>
</protein>
<dbReference type="Proteomes" id="UP001630127">
    <property type="component" value="Unassembled WGS sequence"/>
</dbReference>
<feature type="region of interest" description="Disordered" evidence="1">
    <location>
        <begin position="110"/>
        <end position="135"/>
    </location>
</feature>
<evidence type="ECO:0000256" key="1">
    <source>
        <dbReference type="SAM" id="MobiDB-lite"/>
    </source>
</evidence>
<name>A0ABD3B1T8_9GENT</name>
<reference evidence="2 3" key="1">
    <citation type="submission" date="2024-11" db="EMBL/GenBank/DDBJ databases">
        <title>A near-complete genome assembly of Cinchona calisaya.</title>
        <authorList>
            <person name="Lian D.C."/>
            <person name="Zhao X.W."/>
            <person name="Wei L."/>
        </authorList>
    </citation>
    <scope>NUCLEOTIDE SEQUENCE [LARGE SCALE GENOMIC DNA]</scope>
    <source>
        <tissue evidence="2">Nenye</tissue>
    </source>
</reference>
<gene>
    <name evidence="2" type="ORF">ACH5RR_000824</name>
</gene>
<organism evidence="2 3">
    <name type="scientific">Cinchona calisaya</name>
    <dbReference type="NCBI Taxonomy" id="153742"/>
    <lineage>
        <taxon>Eukaryota</taxon>
        <taxon>Viridiplantae</taxon>
        <taxon>Streptophyta</taxon>
        <taxon>Embryophyta</taxon>
        <taxon>Tracheophyta</taxon>
        <taxon>Spermatophyta</taxon>
        <taxon>Magnoliopsida</taxon>
        <taxon>eudicotyledons</taxon>
        <taxon>Gunneridae</taxon>
        <taxon>Pentapetalae</taxon>
        <taxon>asterids</taxon>
        <taxon>lamiids</taxon>
        <taxon>Gentianales</taxon>
        <taxon>Rubiaceae</taxon>
        <taxon>Cinchonoideae</taxon>
        <taxon>Cinchoneae</taxon>
        <taxon>Cinchona</taxon>
    </lineage>
</organism>
<accession>A0ABD3B1T8</accession>
<dbReference type="EMBL" id="JBJUIK010000001">
    <property type="protein sequence ID" value="KAL3537458.1"/>
    <property type="molecule type" value="Genomic_DNA"/>
</dbReference>
<sequence>MNDFIAAMVQQQIEAFNAARKQNSLIIKDEKEIPEEILNKTKNNNLEEKEKEQIQCSHKSFHLLQESQDPNEQEIIDVKELLRKAEELANIAKTQAKTLEISVKKKLFSDEEMGTSSEASSGSSKPQVAKKKEKE</sequence>